<accession>A0A9D1PXQ4</accession>
<dbReference type="AlphaFoldDB" id="A0A9D1PXQ4"/>
<evidence type="ECO:0000313" key="1">
    <source>
        <dbReference type="EMBL" id="HIW01524.1"/>
    </source>
</evidence>
<name>A0A9D1PXQ4_9BACT</name>
<reference evidence="1" key="1">
    <citation type="journal article" date="2021" name="PeerJ">
        <title>Extensive microbial diversity within the chicken gut microbiome revealed by metagenomics and culture.</title>
        <authorList>
            <person name="Gilroy R."/>
            <person name="Ravi A."/>
            <person name="Getino M."/>
            <person name="Pursley I."/>
            <person name="Horton D.L."/>
            <person name="Alikhan N.F."/>
            <person name="Baker D."/>
            <person name="Gharbi K."/>
            <person name="Hall N."/>
            <person name="Watson M."/>
            <person name="Adriaenssens E.M."/>
            <person name="Foster-Nyarko E."/>
            <person name="Jarju S."/>
            <person name="Secka A."/>
            <person name="Antonio M."/>
            <person name="Oren A."/>
            <person name="Chaudhuri R.R."/>
            <person name="La Ragione R."/>
            <person name="Hildebrand F."/>
            <person name="Pallen M.J."/>
        </authorList>
    </citation>
    <scope>NUCLEOTIDE SEQUENCE</scope>
    <source>
        <strain evidence="1">ChiHecec2B26-446</strain>
    </source>
</reference>
<protein>
    <submittedName>
        <fullName evidence="1">Uncharacterized protein</fullName>
    </submittedName>
</protein>
<reference evidence="1" key="2">
    <citation type="submission" date="2021-04" db="EMBL/GenBank/DDBJ databases">
        <authorList>
            <person name="Gilroy R."/>
        </authorList>
    </citation>
    <scope>NUCLEOTIDE SEQUENCE</scope>
    <source>
        <strain evidence="1">ChiHecec2B26-446</strain>
    </source>
</reference>
<dbReference type="Proteomes" id="UP000886752">
    <property type="component" value="Unassembled WGS sequence"/>
</dbReference>
<proteinExistence type="predicted"/>
<dbReference type="EMBL" id="DXHV01000083">
    <property type="protein sequence ID" value="HIW01524.1"/>
    <property type="molecule type" value="Genomic_DNA"/>
</dbReference>
<gene>
    <name evidence="1" type="ORF">H9894_10130</name>
</gene>
<sequence>MSKYRAAALWKRYKIADRAEKSGRELWQGDFWAGAEPKDVQELPDRVKAFLAAHSPTVVKNDITAVMTGRDRVHWYLDQLAAFEYCPLPDSDCQYLVNGECEVPDDMLHKRVKCWRRACTAAILLNRAGTTGDERE</sequence>
<comment type="caution">
    <text evidence="1">The sequence shown here is derived from an EMBL/GenBank/DDBJ whole genome shotgun (WGS) entry which is preliminary data.</text>
</comment>
<organism evidence="1 2">
    <name type="scientific">Candidatus Desulfovibrio intestinipullorum</name>
    <dbReference type="NCBI Taxonomy" id="2838536"/>
    <lineage>
        <taxon>Bacteria</taxon>
        <taxon>Pseudomonadati</taxon>
        <taxon>Thermodesulfobacteriota</taxon>
        <taxon>Desulfovibrionia</taxon>
        <taxon>Desulfovibrionales</taxon>
        <taxon>Desulfovibrionaceae</taxon>
        <taxon>Desulfovibrio</taxon>
    </lineage>
</organism>
<evidence type="ECO:0000313" key="2">
    <source>
        <dbReference type="Proteomes" id="UP000886752"/>
    </source>
</evidence>